<dbReference type="InterPro" id="IPR052210">
    <property type="entry name" value="LysM1-like"/>
</dbReference>
<dbReference type="EMBL" id="CAWUHD010000061">
    <property type="protein sequence ID" value="CAK7225750.1"/>
    <property type="molecule type" value="Genomic_DNA"/>
</dbReference>
<comment type="caution">
    <text evidence="1">The sequence shown here is derived from an EMBL/GenBank/DDBJ whole genome shotgun (WGS) entry which is preliminary data.</text>
</comment>
<keyword evidence="2" id="KW-1185">Reference proteome</keyword>
<dbReference type="PANTHER" id="PTHR34997:SF1">
    <property type="entry name" value="PEPTIDOGLYCAN-BINDING LYSIN DOMAIN"/>
    <property type="match status" value="1"/>
</dbReference>
<gene>
    <name evidence="1" type="ORF">SEUCBS140593_006009</name>
</gene>
<accession>A0ABP0C253</accession>
<evidence type="ECO:0000313" key="2">
    <source>
        <dbReference type="Proteomes" id="UP001642482"/>
    </source>
</evidence>
<evidence type="ECO:0008006" key="3">
    <source>
        <dbReference type="Google" id="ProtNLM"/>
    </source>
</evidence>
<evidence type="ECO:0000313" key="1">
    <source>
        <dbReference type="EMBL" id="CAK7225750.1"/>
    </source>
</evidence>
<name>A0ABP0C253_9PEZI</name>
<reference evidence="1 2" key="1">
    <citation type="submission" date="2024-01" db="EMBL/GenBank/DDBJ databases">
        <authorList>
            <person name="Allen C."/>
            <person name="Tagirdzhanova G."/>
        </authorList>
    </citation>
    <scope>NUCLEOTIDE SEQUENCE [LARGE SCALE GENOMIC DNA]</scope>
</reference>
<proteinExistence type="predicted"/>
<protein>
    <recommendedName>
        <fullName evidence="3">LysM domain-containing protein</fullName>
    </recommendedName>
</protein>
<dbReference type="Proteomes" id="UP001642482">
    <property type="component" value="Unassembled WGS sequence"/>
</dbReference>
<organism evidence="1 2">
    <name type="scientific">Sporothrix eucalyptigena</name>
    <dbReference type="NCBI Taxonomy" id="1812306"/>
    <lineage>
        <taxon>Eukaryota</taxon>
        <taxon>Fungi</taxon>
        <taxon>Dikarya</taxon>
        <taxon>Ascomycota</taxon>
        <taxon>Pezizomycotina</taxon>
        <taxon>Sordariomycetes</taxon>
        <taxon>Sordariomycetidae</taxon>
        <taxon>Ophiostomatales</taxon>
        <taxon>Ophiostomataceae</taxon>
        <taxon>Sporothrix</taxon>
    </lineage>
</organism>
<sequence length="200" mass="21610">MADTATSGIWSRPATRGASIVAKYLMWKVLVDLFAWNPVLGADCSGLYLDYWVCVGIQPQKSLTLVYPAPATSASIPNPQPAPAHQLHNYYLSRSSDICRKIVVSLGYLIQDEFLLCNAFLDGNCDGLWGGVYYSVSEWNVALDGKMGLPLPDTVSAKAASGVAADTAAACTVWYQTSADDDCNFILAMFGTFSRADFLV</sequence>
<dbReference type="PANTHER" id="PTHR34997">
    <property type="entry name" value="AM15"/>
    <property type="match status" value="1"/>
</dbReference>